<evidence type="ECO:0008006" key="7">
    <source>
        <dbReference type="Google" id="ProtNLM"/>
    </source>
</evidence>
<feature type="repeat" description="PPR" evidence="2">
    <location>
        <begin position="64"/>
        <end position="98"/>
    </location>
</feature>
<evidence type="ECO:0000313" key="5">
    <source>
        <dbReference type="EMBL" id="KAK9094041.1"/>
    </source>
</evidence>
<dbReference type="InterPro" id="IPR052308">
    <property type="entry name" value="PPR_domain-containing"/>
</dbReference>
<dbReference type="Pfam" id="PF13041">
    <property type="entry name" value="PPR_2"/>
    <property type="match status" value="2"/>
</dbReference>
<organism evidence="5 6">
    <name type="scientific">Stephania cephalantha</name>
    <dbReference type="NCBI Taxonomy" id="152367"/>
    <lineage>
        <taxon>Eukaryota</taxon>
        <taxon>Viridiplantae</taxon>
        <taxon>Streptophyta</taxon>
        <taxon>Embryophyta</taxon>
        <taxon>Tracheophyta</taxon>
        <taxon>Spermatophyta</taxon>
        <taxon>Magnoliopsida</taxon>
        <taxon>Ranunculales</taxon>
        <taxon>Menispermaceae</taxon>
        <taxon>Menispermoideae</taxon>
        <taxon>Cissampelideae</taxon>
        <taxon>Stephania</taxon>
    </lineage>
</organism>
<dbReference type="Pfam" id="PF13812">
    <property type="entry name" value="PPR_3"/>
    <property type="match status" value="1"/>
</dbReference>
<feature type="repeat" description="PPR" evidence="2">
    <location>
        <begin position="288"/>
        <end position="318"/>
    </location>
</feature>
<dbReference type="SUPFAM" id="SSF48452">
    <property type="entry name" value="TPR-like"/>
    <property type="match status" value="1"/>
</dbReference>
<keyword evidence="6" id="KW-1185">Reference proteome</keyword>
<dbReference type="NCBIfam" id="TIGR00756">
    <property type="entry name" value="PPR"/>
    <property type="match status" value="6"/>
</dbReference>
<feature type="repeat" description="PPR" evidence="2">
    <location>
        <begin position="183"/>
        <end position="217"/>
    </location>
</feature>
<dbReference type="Proteomes" id="UP001419268">
    <property type="component" value="Unassembled WGS sequence"/>
</dbReference>
<dbReference type="Gene3D" id="1.25.40.10">
    <property type="entry name" value="Tetratricopeptide repeat domain"/>
    <property type="match status" value="4"/>
</dbReference>
<dbReference type="InterPro" id="IPR011990">
    <property type="entry name" value="TPR-like_helical_dom_sf"/>
</dbReference>
<dbReference type="PANTHER" id="PTHR47937:SF5">
    <property type="entry name" value="PENTATRICOPEPTIDE REPEAT-CONTAINING PROTEIN"/>
    <property type="match status" value="1"/>
</dbReference>
<dbReference type="InterPro" id="IPR002885">
    <property type="entry name" value="PPR_rpt"/>
</dbReference>
<name>A0AAP0EIC8_9MAGN</name>
<keyword evidence="1" id="KW-0677">Repeat</keyword>
<keyword evidence="3" id="KW-0175">Coiled coil</keyword>
<reference evidence="5 6" key="1">
    <citation type="submission" date="2024-01" db="EMBL/GenBank/DDBJ databases">
        <title>Genome assemblies of Stephania.</title>
        <authorList>
            <person name="Yang L."/>
        </authorList>
    </citation>
    <scope>NUCLEOTIDE SEQUENCE [LARGE SCALE GENOMIC DNA]</scope>
    <source>
        <strain evidence="5">JXDWG</strain>
        <tissue evidence="5">Leaf</tissue>
    </source>
</reference>
<dbReference type="PANTHER" id="PTHR47937">
    <property type="entry name" value="PLASTID TRANSCRIPTIONALLY ACTIVE CHROMOSOME 2-LIKE PROTEIN"/>
    <property type="match status" value="1"/>
</dbReference>
<dbReference type="Pfam" id="PF01535">
    <property type="entry name" value="PPR"/>
    <property type="match status" value="1"/>
</dbReference>
<feature type="repeat" description="PPR" evidence="2">
    <location>
        <begin position="143"/>
        <end position="177"/>
    </location>
</feature>
<evidence type="ECO:0000313" key="6">
    <source>
        <dbReference type="Proteomes" id="UP001419268"/>
    </source>
</evidence>
<protein>
    <recommendedName>
        <fullName evidence="7">Pentatricopeptide repeat-containing protein</fullName>
    </recommendedName>
</protein>
<gene>
    <name evidence="5" type="ORF">Scep_025510</name>
</gene>
<dbReference type="PROSITE" id="PS51375">
    <property type="entry name" value="PPR"/>
    <property type="match status" value="6"/>
</dbReference>
<dbReference type="EMBL" id="JBBNAG010000011">
    <property type="protein sequence ID" value="KAK9094041.1"/>
    <property type="molecule type" value="Genomic_DNA"/>
</dbReference>
<feature type="coiled-coil region" evidence="3">
    <location>
        <begin position="378"/>
        <end position="424"/>
    </location>
</feature>
<feature type="compositionally biased region" description="Basic and acidic residues" evidence="4">
    <location>
        <begin position="458"/>
        <end position="468"/>
    </location>
</feature>
<accession>A0AAP0EIC8</accession>
<evidence type="ECO:0000256" key="3">
    <source>
        <dbReference type="SAM" id="Coils"/>
    </source>
</evidence>
<feature type="region of interest" description="Disordered" evidence="4">
    <location>
        <begin position="451"/>
        <end position="491"/>
    </location>
</feature>
<evidence type="ECO:0000256" key="1">
    <source>
        <dbReference type="ARBA" id="ARBA00022737"/>
    </source>
</evidence>
<feature type="compositionally biased region" description="Polar residues" evidence="4">
    <location>
        <begin position="474"/>
        <end position="491"/>
    </location>
</feature>
<dbReference type="AlphaFoldDB" id="A0AAP0EIC8"/>
<comment type="caution">
    <text evidence="5">The sequence shown here is derived from an EMBL/GenBank/DDBJ whole genome shotgun (WGS) entry which is preliminary data.</text>
</comment>
<feature type="repeat" description="PPR" evidence="2">
    <location>
        <begin position="218"/>
        <end position="252"/>
    </location>
</feature>
<proteinExistence type="predicted"/>
<evidence type="ECO:0000256" key="4">
    <source>
        <dbReference type="SAM" id="MobiDB-lite"/>
    </source>
</evidence>
<sequence>MAALLRQSKYSDLLSLHRFITQAGVVPNVITHNLLINVYCDARKIDTALEHYKQLVNDAPFNPSKSTYRVLIKGCVDCGRVDKGLELKGEMGEKGVEGEVGGFVEDGIVYGAVMKAYFLKGMEGEAMARYEEAVGEGSKVKMGAVAYNSVLDALSKNGKFEEAVRLFDRMMDEHCPPRRISVNLGTFNVLSDGYCAQGRFKNAIEVFRRMGEKRCSPDTMSYNNLIEKLCKGGMLAEAEEIYGEMGGKGANPDEFTHVLLMDACFAGNRPDDAVGYFNKMVESGLKPNLAAYNKVIEGLVEVKKIDEAKGFFDQMVEKLKLEPSNYEFMLKVLIEEGKLDEMLKVVDGMLDDEDVGLPPEINELVTDALKKEGREGELVSLLEEKERKKAEALAKKAEEERAKAEALAKKAEEEKAKAESLTKLIAMGGSKLSAIGSSKSDSNAGVVEANLAGGDASTSKEEGSKSDDSLDEAGSNNNLGEDANAKSNGTTEQFVVKVIGKNPWRNAGRVIVSSSAMRTS</sequence>
<feature type="repeat" description="PPR" evidence="2">
    <location>
        <begin position="253"/>
        <end position="287"/>
    </location>
</feature>
<evidence type="ECO:0000256" key="2">
    <source>
        <dbReference type="PROSITE-ProRule" id="PRU00708"/>
    </source>
</evidence>